<name>A0A378KA49_9GAMM</name>
<reference evidence="1 2" key="1">
    <citation type="submission" date="2018-06" db="EMBL/GenBank/DDBJ databases">
        <authorList>
            <consortium name="Pathogen Informatics"/>
            <person name="Doyle S."/>
        </authorList>
    </citation>
    <scope>NUCLEOTIDE SEQUENCE [LARGE SCALE GENOMIC DNA]</scope>
    <source>
        <strain evidence="1 2">NCTC13316</strain>
    </source>
</reference>
<organism evidence="1 2">
    <name type="scientific">Legionella busanensis</name>
    <dbReference type="NCBI Taxonomy" id="190655"/>
    <lineage>
        <taxon>Bacteria</taxon>
        <taxon>Pseudomonadati</taxon>
        <taxon>Pseudomonadota</taxon>
        <taxon>Gammaproteobacteria</taxon>
        <taxon>Legionellales</taxon>
        <taxon>Legionellaceae</taxon>
        <taxon>Legionella</taxon>
    </lineage>
</organism>
<accession>A0A378KA49</accession>
<dbReference type="Proteomes" id="UP000254794">
    <property type="component" value="Unassembled WGS sequence"/>
</dbReference>
<gene>
    <name evidence="1" type="ORF">NCTC13316_03459</name>
</gene>
<keyword evidence="2" id="KW-1185">Reference proteome</keyword>
<dbReference type="EMBL" id="UGOD01000006">
    <property type="protein sequence ID" value="STX81586.1"/>
    <property type="molecule type" value="Genomic_DNA"/>
</dbReference>
<protein>
    <submittedName>
        <fullName evidence="1">Putative integrase</fullName>
    </submittedName>
</protein>
<dbReference type="AlphaFoldDB" id="A0A378KA49"/>
<evidence type="ECO:0000313" key="1">
    <source>
        <dbReference type="EMBL" id="STX81586.1"/>
    </source>
</evidence>
<dbReference type="RefSeq" id="WP_131740722.1">
    <property type="nucleotide sequence ID" value="NZ_CAAAHP010000008.1"/>
</dbReference>
<evidence type="ECO:0000313" key="2">
    <source>
        <dbReference type="Proteomes" id="UP000254794"/>
    </source>
</evidence>
<proteinExistence type="predicted"/>
<sequence>MGRLGHLREIAIRHLSLIKTGSHQKRTYRKNVVLRFINTLYACSPIPPNWYGLTKDHLLKVIIQWQRESKTDDTIRMYIAEIRYFLQAINHQLEGIDNKSLGLVRAKPIKIKRVHDDCLEKVSDPVVRFILSLQTEFGLTLSEAFRFTPDLHARTTFLLLSRDMTNNSKDRIIEIYSEAQREVLKTATIINMNLNPIKQYGYEGLRGRYRMEVIKVGLTPAVNYRYVFAQNRWAYLQTSLAKREARQIILEEMGVSERALRRYLHVGE</sequence>
<dbReference type="OrthoDB" id="5641318at2"/>